<dbReference type="KEGG" id="tfu:Tfu_2354"/>
<sequence>MTRKIFVNVAVQDLQKSQEFFTALGFRFDPRFTDTNAACMVINDDCAVMLLTRDFFRRFTRKELVDAAKNTESIISVSADRKEEVDELVNRAFEAGARPSIDPIENEGMYAWGFQDLDGHLWEVVWMDPRALEA</sequence>
<gene>
    <name evidence="2" type="ordered locus">Tfu_2354</name>
</gene>
<organism evidence="2">
    <name type="scientific">Thermobifida fusca (strain YX)</name>
    <dbReference type="NCBI Taxonomy" id="269800"/>
    <lineage>
        <taxon>Bacteria</taxon>
        <taxon>Bacillati</taxon>
        <taxon>Actinomycetota</taxon>
        <taxon>Actinomycetes</taxon>
        <taxon>Streptosporangiales</taxon>
        <taxon>Nocardiopsidaceae</taxon>
        <taxon>Thermobifida</taxon>
    </lineage>
</organism>
<evidence type="ECO:0000259" key="1">
    <source>
        <dbReference type="PROSITE" id="PS51819"/>
    </source>
</evidence>
<dbReference type="EMBL" id="CP000088">
    <property type="protein sequence ID" value="AAZ56387.1"/>
    <property type="molecule type" value="Genomic_DNA"/>
</dbReference>
<dbReference type="STRING" id="269800.Tfu_2354"/>
<protein>
    <recommendedName>
        <fullName evidence="1">VOC domain-containing protein</fullName>
    </recommendedName>
</protein>
<dbReference type="Pfam" id="PF22677">
    <property type="entry name" value="Ble-like_N"/>
    <property type="match status" value="1"/>
</dbReference>
<dbReference type="HOGENOM" id="CLU_046006_21_0_11"/>
<dbReference type="InterPro" id="IPR029068">
    <property type="entry name" value="Glyas_Bleomycin-R_OHBP_Dase"/>
</dbReference>
<dbReference type="PANTHER" id="PTHR36503:SF2">
    <property type="entry name" value="BLR2408 PROTEIN"/>
    <property type="match status" value="1"/>
</dbReference>
<dbReference type="PANTHER" id="PTHR36503">
    <property type="entry name" value="BLR2520 PROTEIN"/>
    <property type="match status" value="1"/>
</dbReference>
<dbReference type="InterPro" id="IPR037523">
    <property type="entry name" value="VOC_core"/>
</dbReference>
<evidence type="ECO:0000313" key="2">
    <source>
        <dbReference type="EMBL" id="AAZ56387.1"/>
    </source>
</evidence>
<proteinExistence type="predicted"/>
<accession>Q47MD5</accession>
<dbReference type="SUPFAM" id="SSF54593">
    <property type="entry name" value="Glyoxalase/Bleomycin resistance protein/Dihydroxybiphenyl dioxygenase"/>
    <property type="match status" value="1"/>
</dbReference>
<feature type="domain" description="VOC" evidence="1">
    <location>
        <begin position="3"/>
        <end position="127"/>
    </location>
</feature>
<dbReference type="AlphaFoldDB" id="Q47MD5"/>
<dbReference type="PROSITE" id="PS51819">
    <property type="entry name" value="VOC"/>
    <property type="match status" value="1"/>
</dbReference>
<dbReference type="InterPro" id="IPR053863">
    <property type="entry name" value="Glyoxy/Ble-like_N"/>
</dbReference>
<reference evidence="2" key="1">
    <citation type="submission" date="2005-07" db="EMBL/GenBank/DDBJ databases">
        <title>Complete sequence of Thermobifida fusca YX.</title>
        <authorList>
            <consortium name="US DOE Joint Genome Institute"/>
            <person name="Copeland A."/>
            <person name="Lucas S."/>
            <person name="Lapidus A."/>
            <person name="Barry K."/>
            <person name="Detter J.C."/>
            <person name="Glavina T."/>
            <person name="Hammon N."/>
            <person name="Israni S."/>
            <person name="Pitluck S."/>
            <person name="Di Bartolo G."/>
            <person name="Chain P."/>
            <person name="Schmutz J."/>
            <person name="Larimer F."/>
            <person name="Land M."/>
            <person name="Lykidis A."/>
            <person name="Richardson P."/>
        </authorList>
    </citation>
    <scope>NUCLEOTIDE SEQUENCE</scope>
    <source>
        <strain evidence="2">YX</strain>
    </source>
</reference>
<dbReference type="RefSeq" id="WP_011292777.1">
    <property type="nucleotide sequence ID" value="NC_007333.1"/>
</dbReference>
<dbReference type="Gene3D" id="3.10.180.10">
    <property type="entry name" value="2,3-Dihydroxybiphenyl 1,2-Dioxygenase, domain 1"/>
    <property type="match status" value="1"/>
</dbReference>
<name>Q47MD5_THEFY</name>
<dbReference type="eggNOG" id="COG3607">
    <property type="taxonomic scope" value="Bacteria"/>
</dbReference>